<evidence type="ECO:0000259" key="1">
    <source>
        <dbReference type="Pfam" id="PF17667"/>
    </source>
</evidence>
<organism evidence="2 3">
    <name type="scientific">Hyaloscypha bicolor E</name>
    <dbReference type="NCBI Taxonomy" id="1095630"/>
    <lineage>
        <taxon>Eukaryota</taxon>
        <taxon>Fungi</taxon>
        <taxon>Dikarya</taxon>
        <taxon>Ascomycota</taxon>
        <taxon>Pezizomycotina</taxon>
        <taxon>Leotiomycetes</taxon>
        <taxon>Helotiales</taxon>
        <taxon>Hyaloscyphaceae</taxon>
        <taxon>Hyaloscypha</taxon>
        <taxon>Hyaloscypha bicolor</taxon>
    </lineage>
</organism>
<protein>
    <recommendedName>
        <fullName evidence="1">Fungal-type protein kinase domain-containing protein</fullName>
    </recommendedName>
</protein>
<dbReference type="Pfam" id="PF17667">
    <property type="entry name" value="Pkinase_fungal"/>
    <property type="match status" value="1"/>
</dbReference>
<dbReference type="RefSeq" id="XP_024727137.1">
    <property type="nucleotide sequence ID" value="XM_024876226.1"/>
</dbReference>
<accession>A0A2J6SHJ8</accession>
<dbReference type="STRING" id="1095630.A0A2J6SHJ8"/>
<dbReference type="PANTHER" id="PTHR38248">
    <property type="entry name" value="FUNK1 6"/>
    <property type="match status" value="1"/>
</dbReference>
<proteinExistence type="predicted"/>
<dbReference type="AlphaFoldDB" id="A0A2J6SHJ8"/>
<keyword evidence="3" id="KW-1185">Reference proteome</keyword>
<feature type="non-terminal residue" evidence="2">
    <location>
        <position position="1"/>
    </location>
</feature>
<dbReference type="InterPro" id="IPR040976">
    <property type="entry name" value="Pkinase_fungal"/>
</dbReference>
<name>A0A2J6SHJ8_9HELO</name>
<dbReference type="Proteomes" id="UP000235371">
    <property type="component" value="Unassembled WGS sequence"/>
</dbReference>
<dbReference type="PANTHER" id="PTHR38248:SF2">
    <property type="entry name" value="FUNK1 11"/>
    <property type="match status" value="1"/>
</dbReference>
<dbReference type="OrthoDB" id="3556463at2759"/>
<evidence type="ECO:0000313" key="3">
    <source>
        <dbReference type="Proteomes" id="UP000235371"/>
    </source>
</evidence>
<reference evidence="2 3" key="1">
    <citation type="submission" date="2016-04" db="EMBL/GenBank/DDBJ databases">
        <title>A degradative enzymes factory behind the ericoid mycorrhizal symbiosis.</title>
        <authorList>
            <consortium name="DOE Joint Genome Institute"/>
            <person name="Martino E."/>
            <person name="Morin E."/>
            <person name="Grelet G."/>
            <person name="Kuo A."/>
            <person name="Kohler A."/>
            <person name="Daghino S."/>
            <person name="Barry K."/>
            <person name="Choi C."/>
            <person name="Cichocki N."/>
            <person name="Clum A."/>
            <person name="Copeland A."/>
            <person name="Hainaut M."/>
            <person name="Haridas S."/>
            <person name="Labutti K."/>
            <person name="Lindquist E."/>
            <person name="Lipzen A."/>
            <person name="Khouja H.-R."/>
            <person name="Murat C."/>
            <person name="Ohm R."/>
            <person name="Olson A."/>
            <person name="Spatafora J."/>
            <person name="Veneault-Fourrey C."/>
            <person name="Henrissat B."/>
            <person name="Grigoriev I."/>
            <person name="Martin F."/>
            <person name="Perotto S."/>
        </authorList>
    </citation>
    <scope>NUCLEOTIDE SEQUENCE [LARGE SCALE GENOMIC DNA]</scope>
    <source>
        <strain evidence="2 3">E</strain>
    </source>
</reference>
<dbReference type="InParanoid" id="A0A2J6SHJ8"/>
<feature type="domain" description="Fungal-type protein kinase" evidence="1">
    <location>
        <begin position="62"/>
        <end position="149"/>
    </location>
</feature>
<gene>
    <name evidence="2" type="ORF">K444DRAFT_546501</name>
</gene>
<evidence type="ECO:0000313" key="2">
    <source>
        <dbReference type="EMBL" id="PMD50233.1"/>
    </source>
</evidence>
<sequence length="151" mass="17681">LTGRVYYDVGGSYERYFEGKSWTNNARDIYEDSRAQYAEGSWSGWPEPSLQGLLFEWFMKFQDTHDWSNVLVIGEHKQNPDEDRSAKTLVQLAGYVREVFGSQPERRFVPGFTICGSMMRLWVFDRSGPYNSEKFDIHKEPERFVTTLAQQ</sequence>
<dbReference type="EMBL" id="KZ613913">
    <property type="protein sequence ID" value="PMD50233.1"/>
    <property type="molecule type" value="Genomic_DNA"/>
</dbReference>
<dbReference type="GeneID" id="36584305"/>